<gene>
    <name evidence="2" type="ORF">SDC9_166817</name>
</gene>
<dbReference type="AlphaFoldDB" id="A0A645FY28"/>
<feature type="domain" description="DUF4367" evidence="1">
    <location>
        <begin position="8"/>
        <end position="93"/>
    </location>
</feature>
<reference evidence="2" key="1">
    <citation type="submission" date="2019-08" db="EMBL/GenBank/DDBJ databases">
        <authorList>
            <person name="Kucharzyk K."/>
            <person name="Murdoch R.W."/>
            <person name="Higgins S."/>
            <person name="Loffler F."/>
        </authorList>
    </citation>
    <scope>NUCLEOTIDE SEQUENCE</scope>
</reference>
<evidence type="ECO:0000313" key="2">
    <source>
        <dbReference type="EMBL" id="MPN19448.1"/>
    </source>
</evidence>
<protein>
    <recommendedName>
        <fullName evidence="1">DUF4367 domain-containing protein</fullName>
    </recommendedName>
</protein>
<dbReference type="EMBL" id="VSSQ01067006">
    <property type="protein sequence ID" value="MPN19448.1"/>
    <property type="molecule type" value="Genomic_DNA"/>
</dbReference>
<dbReference type="Pfam" id="PF14285">
    <property type="entry name" value="DUF4367"/>
    <property type="match status" value="1"/>
</dbReference>
<sequence>MVESNQLDDYIIILYENEDGGWISISQQPLENRTFALNNEVDDSGEILIDNEKALWSIKEGLITIFWMRSSTAITISAQNVPFDELVKIAENIIFKK</sequence>
<dbReference type="InterPro" id="IPR025377">
    <property type="entry name" value="DUF4367"/>
</dbReference>
<name>A0A645FY28_9ZZZZ</name>
<comment type="caution">
    <text evidence="2">The sequence shown here is derived from an EMBL/GenBank/DDBJ whole genome shotgun (WGS) entry which is preliminary data.</text>
</comment>
<organism evidence="2">
    <name type="scientific">bioreactor metagenome</name>
    <dbReference type="NCBI Taxonomy" id="1076179"/>
    <lineage>
        <taxon>unclassified sequences</taxon>
        <taxon>metagenomes</taxon>
        <taxon>ecological metagenomes</taxon>
    </lineage>
</organism>
<proteinExistence type="predicted"/>
<evidence type="ECO:0000259" key="1">
    <source>
        <dbReference type="Pfam" id="PF14285"/>
    </source>
</evidence>
<accession>A0A645FY28</accession>